<sequence length="210" mass="22780">MWYITAHKAIMLAGLRDAITSRSQLAALEPLAQSRLSISRRTSKASQRPRWQKQRWWTVGSYAVVCLYKKAAKEKGRKIRGHSKRAAFASLHQAHWTLHVTSFCLLSRAHPMRVKPHGHAAYGGLPEAGQVDVKGGKKKGIIVVNTGANRTAVSSQLGRGLTVDNNKGTRASCHAVGGHRCPGHEGKRFMEIEAEALGAGPGPVLAKILA</sequence>
<reference evidence="2" key="1">
    <citation type="journal article" date="2012" name="MBio">
        <title>Comparative genome analysis of Trichophyton rubrum and related dermatophytes reveals candidate genes involved in infection.</title>
        <authorList>
            <person name="Martinez D.A."/>
            <person name="Oliver B.G."/>
            <person name="Graeser Y."/>
            <person name="Goldberg J.M."/>
            <person name="Li W."/>
            <person name="Martinez-Rossi N.M."/>
            <person name="Monod M."/>
            <person name="Shelest E."/>
            <person name="Barton R.C."/>
            <person name="Birch E."/>
            <person name="Brakhage A.A."/>
            <person name="Chen Z."/>
            <person name="Gurr S.J."/>
            <person name="Heiman D."/>
            <person name="Heitman J."/>
            <person name="Kosti I."/>
            <person name="Rossi A."/>
            <person name="Saif S."/>
            <person name="Samalova M."/>
            <person name="Saunders C.W."/>
            <person name="Shea T."/>
            <person name="Summerbell R.C."/>
            <person name="Xu J."/>
            <person name="Young S."/>
            <person name="Zeng Q."/>
            <person name="Birren B.W."/>
            <person name="Cuomo C.A."/>
            <person name="White T.C."/>
        </authorList>
    </citation>
    <scope>NUCLEOTIDE SEQUENCE [LARGE SCALE GENOMIC DNA]</scope>
    <source>
        <strain evidence="2">ATCC MYA-4606 / CBS 127.97</strain>
    </source>
</reference>
<name>F2Q3G3_TRIEC</name>
<evidence type="ECO:0000313" key="2">
    <source>
        <dbReference type="Proteomes" id="UP000009169"/>
    </source>
</evidence>
<dbReference type="AlphaFoldDB" id="F2Q3G3"/>
<dbReference type="EMBL" id="DS995784">
    <property type="protein sequence ID" value="EGE08681.1"/>
    <property type="molecule type" value="Genomic_DNA"/>
</dbReference>
<accession>F2Q3G3</accession>
<proteinExistence type="predicted"/>
<keyword evidence="2" id="KW-1185">Reference proteome</keyword>
<dbReference type="VEuPathDB" id="FungiDB:TEQG_07640"/>
<gene>
    <name evidence="1" type="ORF">TEQG_07640</name>
</gene>
<organism evidence="1 2">
    <name type="scientific">Trichophyton equinum (strain ATCC MYA-4606 / CBS 127.97)</name>
    <name type="common">Horse ringworm fungus</name>
    <dbReference type="NCBI Taxonomy" id="559882"/>
    <lineage>
        <taxon>Eukaryota</taxon>
        <taxon>Fungi</taxon>
        <taxon>Dikarya</taxon>
        <taxon>Ascomycota</taxon>
        <taxon>Pezizomycotina</taxon>
        <taxon>Eurotiomycetes</taxon>
        <taxon>Eurotiomycetidae</taxon>
        <taxon>Onygenales</taxon>
        <taxon>Arthrodermataceae</taxon>
        <taxon>Trichophyton</taxon>
    </lineage>
</organism>
<dbReference type="HOGENOM" id="CLU_1310890_0_0_1"/>
<protein>
    <submittedName>
        <fullName evidence="1">Uncharacterized protein</fullName>
    </submittedName>
</protein>
<evidence type="ECO:0000313" key="1">
    <source>
        <dbReference type="EMBL" id="EGE08681.1"/>
    </source>
</evidence>
<dbReference type="Proteomes" id="UP000009169">
    <property type="component" value="Unassembled WGS sequence"/>
</dbReference>